<dbReference type="SUPFAM" id="SSF158472">
    <property type="entry name" value="HAMP domain-like"/>
    <property type="match status" value="1"/>
</dbReference>
<dbReference type="PROSITE" id="PS50885">
    <property type="entry name" value="HAMP"/>
    <property type="match status" value="1"/>
</dbReference>
<dbReference type="CDD" id="cd06225">
    <property type="entry name" value="HAMP"/>
    <property type="match status" value="1"/>
</dbReference>
<reference evidence="13 14" key="1">
    <citation type="journal article" date="2011" name="J. Bacteriol.">
        <title>Genome sequence of 'Pedosphaera parvula' Ellin514, an aerobic Verrucomicrobial isolate from pasture soil.</title>
        <authorList>
            <person name="Kant R."/>
            <person name="van Passel M.W."/>
            <person name="Sangwan P."/>
            <person name="Palva A."/>
            <person name="Lucas S."/>
            <person name="Copeland A."/>
            <person name="Lapidus A."/>
            <person name="Glavina Del Rio T."/>
            <person name="Dalin E."/>
            <person name="Tice H."/>
            <person name="Bruce D."/>
            <person name="Goodwin L."/>
            <person name="Pitluck S."/>
            <person name="Chertkov O."/>
            <person name="Larimer F.W."/>
            <person name="Land M.L."/>
            <person name="Hauser L."/>
            <person name="Brettin T.S."/>
            <person name="Detter J.C."/>
            <person name="Han S."/>
            <person name="de Vos W.M."/>
            <person name="Janssen P.H."/>
            <person name="Smidt H."/>
        </authorList>
    </citation>
    <scope>NUCLEOTIDE SEQUENCE [LARGE SCALE GENOMIC DNA]</scope>
    <source>
        <strain evidence="13 14">Ellin514</strain>
    </source>
</reference>
<evidence type="ECO:0000256" key="9">
    <source>
        <dbReference type="SAM" id="Phobius"/>
    </source>
</evidence>
<comment type="catalytic activity">
    <reaction evidence="1">
        <text>ATP + protein L-histidine = ADP + protein N-phospho-L-histidine.</text>
        <dbReference type="EC" id="2.7.13.3"/>
    </reaction>
</comment>
<evidence type="ECO:0000259" key="11">
    <source>
        <dbReference type="PROSITE" id="PS50110"/>
    </source>
</evidence>
<dbReference type="PRINTS" id="PR00344">
    <property type="entry name" value="BCTRLSENSOR"/>
</dbReference>
<evidence type="ECO:0000259" key="12">
    <source>
        <dbReference type="PROSITE" id="PS50885"/>
    </source>
</evidence>
<evidence type="ECO:0000256" key="7">
    <source>
        <dbReference type="PROSITE-ProRule" id="PRU00169"/>
    </source>
</evidence>
<dbReference type="Gene3D" id="6.10.340.10">
    <property type="match status" value="1"/>
</dbReference>
<dbReference type="EMBL" id="ABOX02000023">
    <property type="protein sequence ID" value="EEF59868.1"/>
    <property type="molecule type" value="Genomic_DNA"/>
</dbReference>
<dbReference type="Gene3D" id="3.40.50.2300">
    <property type="match status" value="1"/>
</dbReference>
<evidence type="ECO:0000259" key="10">
    <source>
        <dbReference type="PROSITE" id="PS50109"/>
    </source>
</evidence>
<evidence type="ECO:0000256" key="8">
    <source>
        <dbReference type="SAM" id="Coils"/>
    </source>
</evidence>
<keyword evidence="8" id="KW-0175">Coiled coil</keyword>
<dbReference type="STRING" id="320771.Cflav_PD2875"/>
<dbReference type="OrthoDB" id="9784397at2"/>
<proteinExistence type="predicted"/>
<keyword evidence="4 7" id="KW-0597">Phosphoprotein</keyword>
<dbReference type="PROSITE" id="PS50110">
    <property type="entry name" value="RESPONSE_REGULATORY"/>
    <property type="match status" value="1"/>
</dbReference>
<keyword evidence="9" id="KW-0472">Membrane</keyword>
<dbReference type="InterPro" id="IPR003661">
    <property type="entry name" value="HisK_dim/P_dom"/>
</dbReference>
<name>B9XK45_PEDPL</name>
<accession>B9XK45</accession>
<evidence type="ECO:0000313" key="14">
    <source>
        <dbReference type="Proteomes" id="UP000003688"/>
    </source>
</evidence>
<dbReference type="SMART" id="SM00388">
    <property type="entry name" value="HisKA"/>
    <property type="match status" value="1"/>
</dbReference>
<dbReference type="SUPFAM" id="SSF47384">
    <property type="entry name" value="Homodimeric domain of signal transducing histidine kinase"/>
    <property type="match status" value="1"/>
</dbReference>
<feature type="transmembrane region" description="Helical" evidence="9">
    <location>
        <begin position="12"/>
        <end position="35"/>
    </location>
</feature>
<dbReference type="CDD" id="cd00156">
    <property type="entry name" value="REC"/>
    <property type="match status" value="1"/>
</dbReference>
<dbReference type="Proteomes" id="UP000003688">
    <property type="component" value="Unassembled WGS sequence"/>
</dbReference>
<evidence type="ECO:0000256" key="2">
    <source>
        <dbReference type="ARBA" id="ARBA00004370"/>
    </source>
</evidence>
<feature type="domain" description="Response regulatory" evidence="11">
    <location>
        <begin position="635"/>
        <end position="751"/>
    </location>
</feature>
<keyword evidence="14" id="KW-1185">Reference proteome</keyword>
<feature type="domain" description="Histidine kinase" evidence="10">
    <location>
        <begin position="399"/>
        <end position="610"/>
    </location>
</feature>
<dbReference type="PANTHER" id="PTHR43547:SF2">
    <property type="entry name" value="HYBRID SIGNAL TRANSDUCTION HISTIDINE KINASE C"/>
    <property type="match status" value="1"/>
</dbReference>
<dbReference type="SMART" id="SM00448">
    <property type="entry name" value="REC"/>
    <property type="match status" value="1"/>
</dbReference>
<keyword evidence="5" id="KW-0808">Transferase</keyword>
<dbReference type="AlphaFoldDB" id="B9XK45"/>
<dbReference type="Pfam" id="PF14827">
    <property type="entry name" value="dCache_3"/>
    <property type="match status" value="1"/>
</dbReference>
<dbReference type="SUPFAM" id="SSF52172">
    <property type="entry name" value="CheY-like"/>
    <property type="match status" value="1"/>
</dbReference>
<dbReference type="Gene3D" id="1.10.287.130">
    <property type="match status" value="1"/>
</dbReference>
<comment type="caution">
    <text evidence="13">The sequence shown here is derived from an EMBL/GenBank/DDBJ whole genome shotgun (WGS) entry which is preliminary data.</text>
</comment>
<dbReference type="Pfam" id="PF00072">
    <property type="entry name" value="Response_reg"/>
    <property type="match status" value="1"/>
</dbReference>
<evidence type="ECO:0000313" key="13">
    <source>
        <dbReference type="EMBL" id="EEF59868.1"/>
    </source>
</evidence>
<dbReference type="InterPro" id="IPR003594">
    <property type="entry name" value="HATPase_dom"/>
</dbReference>
<dbReference type="InterPro" id="IPR001789">
    <property type="entry name" value="Sig_transdc_resp-reg_receiver"/>
</dbReference>
<feature type="transmembrane region" description="Helical" evidence="9">
    <location>
        <begin position="295"/>
        <end position="315"/>
    </location>
</feature>
<evidence type="ECO:0000256" key="4">
    <source>
        <dbReference type="ARBA" id="ARBA00022553"/>
    </source>
</evidence>
<dbReference type="InterPro" id="IPR029150">
    <property type="entry name" value="dCache_3"/>
</dbReference>
<gene>
    <name evidence="13" type="ORF">Cflav_PD2875</name>
</gene>
<dbReference type="EC" id="2.7.13.3" evidence="3"/>
<comment type="subcellular location">
    <subcellularLocation>
        <location evidence="2">Membrane</location>
    </subcellularLocation>
</comment>
<dbReference type="SUPFAM" id="SSF55874">
    <property type="entry name" value="ATPase domain of HSP90 chaperone/DNA topoisomerase II/histidine kinase"/>
    <property type="match status" value="1"/>
</dbReference>
<dbReference type="GO" id="GO:0000155">
    <property type="term" value="F:phosphorelay sensor kinase activity"/>
    <property type="evidence" value="ECO:0007669"/>
    <property type="project" value="InterPro"/>
</dbReference>
<dbReference type="RefSeq" id="WP_007416188.1">
    <property type="nucleotide sequence ID" value="NZ_ABOX02000023.1"/>
</dbReference>
<keyword evidence="9" id="KW-0812">Transmembrane</keyword>
<keyword evidence="6 13" id="KW-0418">Kinase</keyword>
<dbReference type="InterPro" id="IPR005467">
    <property type="entry name" value="His_kinase_dom"/>
</dbReference>
<feature type="coiled-coil region" evidence="8">
    <location>
        <begin position="360"/>
        <end position="387"/>
    </location>
</feature>
<evidence type="ECO:0000256" key="5">
    <source>
        <dbReference type="ARBA" id="ARBA00022679"/>
    </source>
</evidence>
<dbReference type="SMART" id="SM00304">
    <property type="entry name" value="HAMP"/>
    <property type="match status" value="1"/>
</dbReference>
<dbReference type="InterPro" id="IPR003660">
    <property type="entry name" value="HAMP_dom"/>
</dbReference>
<protein>
    <recommendedName>
        <fullName evidence="3">histidine kinase</fullName>
        <ecNumber evidence="3">2.7.13.3</ecNumber>
    </recommendedName>
</protein>
<dbReference type="Gene3D" id="3.30.565.10">
    <property type="entry name" value="Histidine kinase-like ATPase, C-terminal domain"/>
    <property type="match status" value="1"/>
</dbReference>
<keyword evidence="9" id="KW-1133">Transmembrane helix</keyword>
<dbReference type="Pfam" id="PF00672">
    <property type="entry name" value="HAMP"/>
    <property type="match status" value="1"/>
</dbReference>
<dbReference type="Pfam" id="PF02518">
    <property type="entry name" value="HATPase_c"/>
    <property type="match status" value="1"/>
</dbReference>
<dbReference type="CDD" id="cd00082">
    <property type="entry name" value="HisKA"/>
    <property type="match status" value="1"/>
</dbReference>
<evidence type="ECO:0000256" key="1">
    <source>
        <dbReference type="ARBA" id="ARBA00000085"/>
    </source>
</evidence>
<dbReference type="InterPro" id="IPR036097">
    <property type="entry name" value="HisK_dim/P_sf"/>
</dbReference>
<feature type="modified residue" description="4-aspartylphosphate" evidence="7">
    <location>
        <position position="684"/>
    </location>
</feature>
<sequence length="754" mass="82386">MSIPSLKAQISFQAKVLVPVVTVMVLLIAITTWIVNHHITTQLHTQTAMQLDTAGKVFTNTQVILATNLLSRYRNVVKEPRVKAVVARISSQDSAALKTLNVLLDDLIREDGDAKIAICTTQDGKRYGGASVYPKLGLSEFEAASRAVIQRALDGGAAVETIRVGGTFFDVVSIPAKGAGDAVGAITFGIEIGNTLALQVEQLTGSKIVFLAEDQIVASSLTKSELSPSMVAKFKQLSNDTDEAGSSAKEIAINNEHYLCRVGHFGSINGGGKLGYILLSSYEQSLATLQSTQSLLMFVSLVGILVGILAVWLCIRTVTKPLRQLRASAEAVGRGDFSKHVEVTSKDEYGELAAVFNQMIENVKTSREQLEKTVETLKATQNQLIQSEKLSGIGEFVAGVAHELNNPLTSVMGFAEILQQSELPEQHRRFLDMIFKSAKRCQKIVAGLLSFARKHLPERKVLSVNTVLESAIEIVQYQLRTSNIEVITALDPNLPPTLVDQHQMQQVFLNIINNARQAMEVRQTRGRICITSQVVDDRVRVIFQDNGPGISADNLKKLFVPFFTTKEVGKGTGLGLSICYGIVTEHGGTITPQSKHGEGASFTIDLPITRDFAAKPEAVAVLPQTQPTKEGLGKRVLVVDDEDSILQMIKEALTLNGYQVDVARDGETALSCMANCRYDLALCDWKMPGLNGQEVYEKLREKNPEMSRRLIFITGDVVNEKAQEYLKSRDKICLSKPFTLAEFRAAITRVLTAA</sequence>
<dbReference type="InterPro" id="IPR011006">
    <property type="entry name" value="CheY-like_superfamily"/>
</dbReference>
<feature type="domain" description="HAMP" evidence="12">
    <location>
        <begin position="316"/>
        <end position="368"/>
    </location>
</feature>
<evidence type="ECO:0000256" key="6">
    <source>
        <dbReference type="ARBA" id="ARBA00022777"/>
    </source>
</evidence>
<dbReference type="PROSITE" id="PS50109">
    <property type="entry name" value="HIS_KIN"/>
    <property type="match status" value="1"/>
</dbReference>
<evidence type="ECO:0000256" key="3">
    <source>
        <dbReference type="ARBA" id="ARBA00012438"/>
    </source>
</evidence>
<dbReference type="PANTHER" id="PTHR43547">
    <property type="entry name" value="TWO-COMPONENT HISTIDINE KINASE"/>
    <property type="match status" value="1"/>
</dbReference>
<dbReference type="InterPro" id="IPR036890">
    <property type="entry name" value="HATPase_C_sf"/>
</dbReference>
<dbReference type="GO" id="GO:0016020">
    <property type="term" value="C:membrane"/>
    <property type="evidence" value="ECO:0007669"/>
    <property type="project" value="UniProtKB-SubCell"/>
</dbReference>
<organism evidence="13 14">
    <name type="scientific">Pedosphaera parvula (strain Ellin514)</name>
    <dbReference type="NCBI Taxonomy" id="320771"/>
    <lineage>
        <taxon>Bacteria</taxon>
        <taxon>Pseudomonadati</taxon>
        <taxon>Verrucomicrobiota</taxon>
        <taxon>Pedosphaerae</taxon>
        <taxon>Pedosphaerales</taxon>
        <taxon>Pedosphaeraceae</taxon>
        <taxon>Pedosphaera</taxon>
    </lineage>
</organism>
<dbReference type="Pfam" id="PF00512">
    <property type="entry name" value="HisKA"/>
    <property type="match status" value="1"/>
</dbReference>
<dbReference type="InterPro" id="IPR004358">
    <property type="entry name" value="Sig_transdc_His_kin-like_C"/>
</dbReference>
<dbReference type="SMART" id="SM00387">
    <property type="entry name" value="HATPase_c"/>
    <property type="match status" value="1"/>
</dbReference>